<gene>
    <name evidence="2" type="ORF">PLEPLA_LOCUS25974</name>
</gene>
<proteinExistence type="predicted"/>
<dbReference type="Proteomes" id="UP001153269">
    <property type="component" value="Unassembled WGS sequence"/>
</dbReference>
<protein>
    <submittedName>
        <fullName evidence="2">Uncharacterized protein</fullName>
    </submittedName>
</protein>
<dbReference type="AlphaFoldDB" id="A0A9N7UWD1"/>
<evidence type="ECO:0000313" key="3">
    <source>
        <dbReference type="Proteomes" id="UP001153269"/>
    </source>
</evidence>
<keyword evidence="3" id="KW-1185">Reference proteome</keyword>
<organism evidence="2 3">
    <name type="scientific">Pleuronectes platessa</name>
    <name type="common">European plaice</name>
    <dbReference type="NCBI Taxonomy" id="8262"/>
    <lineage>
        <taxon>Eukaryota</taxon>
        <taxon>Metazoa</taxon>
        <taxon>Chordata</taxon>
        <taxon>Craniata</taxon>
        <taxon>Vertebrata</taxon>
        <taxon>Euteleostomi</taxon>
        <taxon>Actinopterygii</taxon>
        <taxon>Neopterygii</taxon>
        <taxon>Teleostei</taxon>
        <taxon>Neoteleostei</taxon>
        <taxon>Acanthomorphata</taxon>
        <taxon>Carangaria</taxon>
        <taxon>Pleuronectiformes</taxon>
        <taxon>Pleuronectoidei</taxon>
        <taxon>Pleuronectidae</taxon>
        <taxon>Pleuronectes</taxon>
    </lineage>
</organism>
<reference evidence="2" key="1">
    <citation type="submission" date="2020-03" db="EMBL/GenBank/DDBJ databases">
        <authorList>
            <person name="Weist P."/>
        </authorList>
    </citation>
    <scope>NUCLEOTIDE SEQUENCE</scope>
</reference>
<accession>A0A9N7UWD1</accession>
<name>A0A9N7UWD1_PLEPL</name>
<comment type="caution">
    <text evidence="2">The sequence shown here is derived from an EMBL/GenBank/DDBJ whole genome shotgun (WGS) entry which is preliminary data.</text>
</comment>
<dbReference type="EMBL" id="CADEAL010002100">
    <property type="protein sequence ID" value="CAB1438005.1"/>
    <property type="molecule type" value="Genomic_DNA"/>
</dbReference>
<feature type="region of interest" description="Disordered" evidence="1">
    <location>
        <begin position="98"/>
        <end position="122"/>
    </location>
</feature>
<evidence type="ECO:0000313" key="2">
    <source>
        <dbReference type="EMBL" id="CAB1438005.1"/>
    </source>
</evidence>
<evidence type="ECO:0000256" key="1">
    <source>
        <dbReference type="SAM" id="MobiDB-lite"/>
    </source>
</evidence>
<sequence>MRDFSALPKCVRGSHIESESGAGDRKHMSEAYQETFQSQRTLLNRIELRVQKIARGKAMTEVLDVFLSVLCFSLLAHPRTFQPVSALTLFPRALHGSSPDLQGHGVTATDDNFDRVPLSEPL</sequence>